<organism evidence="3 4">
    <name type="scientific">Streptomyces acidicola</name>
    <dbReference type="NCBI Taxonomy" id="2596892"/>
    <lineage>
        <taxon>Bacteria</taxon>
        <taxon>Bacillati</taxon>
        <taxon>Actinomycetota</taxon>
        <taxon>Actinomycetes</taxon>
        <taxon>Kitasatosporales</taxon>
        <taxon>Streptomycetaceae</taxon>
        <taxon>Streptomyces</taxon>
    </lineage>
</organism>
<feature type="region of interest" description="Disordered" evidence="2">
    <location>
        <begin position="1"/>
        <end position="40"/>
    </location>
</feature>
<dbReference type="Gene3D" id="3.40.50.10680">
    <property type="entry name" value="CofD-like domains"/>
    <property type="match status" value="1"/>
</dbReference>
<evidence type="ECO:0000256" key="1">
    <source>
        <dbReference type="ARBA" id="ARBA00022490"/>
    </source>
</evidence>
<reference evidence="3 4" key="1">
    <citation type="submission" date="2019-09" db="EMBL/GenBank/DDBJ databases">
        <authorList>
            <person name="Duangmal K."/>
            <person name="Teo W.F.A."/>
            <person name="Lipun K."/>
        </authorList>
    </citation>
    <scope>NUCLEOTIDE SEQUENCE [LARGE SCALE GENOMIC DNA]</scope>
    <source>
        <strain evidence="3 4">K1PN6</strain>
    </source>
</reference>
<dbReference type="CDD" id="cd07187">
    <property type="entry name" value="YvcK_like"/>
    <property type="match status" value="1"/>
</dbReference>
<evidence type="ECO:0000313" key="3">
    <source>
        <dbReference type="EMBL" id="MPY49848.1"/>
    </source>
</evidence>
<dbReference type="InterPro" id="IPR010119">
    <property type="entry name" value="Gluconeogen_factor"/>
</dbReference>
<dbReference type="InterPro" id="IPR038136">
    <property type="entry name" value="CofD-like_dom_sf"/>
</dbReference>
<name>A0A5N8WTI1_9ACTN</name>
<evidence type="ECO:0000256" key="2">
    <source>
        <dbReference type="SAM" id="MobiDB-lite"/>
    </source>
</evidence>
<comment type="caution">
    <text evidence="3">The sequence shown here is derived from an EMBL/GenBank/DDBJ whole genome shotgun (WGS) entry which is preliminary data.</text>
</comment>
<keyword evidence="4" id="KW-1185">Reference proteome</keyword>
<sequence length="335" mass="34358">MHRRSAPLGGHGRATGRRPAPAGRHPGRPPPGCPQVSAREHRPRVVAMGGGRGLTATLRAARRYASHTTAIVATADDSGSTGRLRSALSIPAPGDLRRCLTALAGAEDEPLGQALEYRFSGTDVEGHALGNLLLAGLTAVTGDFLAATVRTAALLGLDPEQGQVVPATVEPVDLSAVTSNGTRITGQYAISKTAGIRRVELSPPGVKPPDGLARTIHDADQVVLGPGSVYTSLLAAALVDDLHAALAATRAQLVYVCNLEPEVAETQGYDVAAHVDALCAHGVEPDLVLVHDGGPLSTGDVGVPVVRADLVRSDPQYGTAHDSVKLAAALATVLP</sequence>
<dbReference type="EMBL" id="VMNX01000046">
    <property type="protein sequence ID" value="MPY49848.1"/>
    <property type="molecule type" value="Genomic_DNA"/>
</dbReference>
<protein>
    <submittedName>
        <fullName evidence="3">Uridine diphosphate-N-acetylglucosamine-binding protein YvcK</fullName>
    </submittedName>
</protein>
<dbReference type="Pfam" id="PF01933">
    <property type="entry name" value="CofD"/>
    <property type="match status" value="1"/>
</dbReference>
<keyword evidence="1" id="KW-0963">Cytoplasm</keyword>
<proteinExistence type="predicted"/>
<dbReference type="NCBIfam" id="TIGR01826">
    <property type="entry name" value="CofD_related"/>
    <property type="match status" value="1"/>
</dbReference>
<dbReference type="Proteomes" id="UP000373149">
    <property type="component" value="Unassembled WGS sequence"/>
</dbReference>
<dbReference type="PANTHER" id="PTHR30135">
    <property type="entry name" value="UNCHARACTERIZED PROTEIN YVCK-RELATED"/>
    <property type="match status" value="1"/>
</dbReference>
<dbReference type="InterPro" id="IPR002882">
    <property type="entry name" value="CofD"/>
</dbReference>
<gene>
    <name evidence="3" type="primary">yvcK</name>
    <name evidence="3" type="ORF">FPZ41_15245</name>
</gene>
<dbReference type="SUPFAM" id="SSF142338">
    <property type="entry name" value="CofD-like"/>
    <property type="match status" value="1"/>
</dbReference>
<dbReference type="AlphaFoldDB" id="A0A5N8WTI1"/>
<dbReference type="PANTHER" id="PTHR30135:SF3">
    <property type="entry name" value="GLUCONEOGENESIS FACTOR-RELATED"/>
    <property type="match status" value="1"/>
</dbReference>
<accession>A0A5N8WTI1</accession>
<dbReference type="GO" id="GO:0043743">
    <property type="term" value="F:LPPG:FO 2-phospho-L-lactate transferase activity"/>
    <property type="evidence" value="ECO:0007669"/>
    <property type="project" value="InterPro"/>
</dbReference>
<evidence type="ECO:0000313" key="4">
    <source>
        <dbReference type="Proteomes" id="UP000373149"/>
    </source>
</evidence>